<dbReference type="PROSITE" id="PS52029">
    <property type="entry name" value="LD_TPASE"/>
    <property type="match status" value="1"/>
</dbReference>
<dbReference type="GO" id="GO:0071555">
    <property type="term" value="P:cell wall organization"/>
    <property type="evidence" value="ECO:0007669"/>
    <property type="project" value="UniProtKB-UniRule"/>
</dbReference>
<dbReference type="SUPFAM" id="SSF141523">
    <property type="entry name" value="L,D-transpeptidase catalytic domain-like"/>
    <property type="match status" value="1"/>
</dbReference>
<evidence type="ECO:0000256" key="3">
    <source>
        <dbReference type="ARBA" id="ARBA00022676"/>
    </source>
</evidence>
<keyword evidence="6 9" id="KW-0133">Cell shape</keyword>
<dbReference type="InterPro" id="IPR005490">
    <property type="entry name" value="LD_TPept_cat_dom"/>
</dbReference>
<evidence type="ECO:0000256" key="10">
    <source>
        <dbReference type="SAM" id="MobiDB-lite"/>
    </source>
</evidence>
<dbReference type="PANTHER" id="PTHR30582">
    <property type="entry name" value="L,D-TRANSPEPTIDASE"/>
    <property type="match status" value="1"/>
</dbReference>
<dbReference type="GO" id="GO:0008360">
    <property type="term" value="P:regulation of cell shape"/>
    <property type="evidence" value="ECO:0007669"/>
    <property type="project" value="UniProtKB-UniRule"/>
</dbReference>
<dbReference type="OrthoDB" id="9787225at2"/>
<keyword evidence="11" id="KW-0732">Signal</keyword>
<organism evidence="13 14">
    <name type="scientific">Pseudomonas weihenstephanensis</name>
    <dbReference type="NCBI Taxonomy" id="1608994"/>
    <lineage>
        <taxon>Bacteria</taxon>
        <taxon>Pseudomonadati</taxon>
        <taxon>Pseudomonadota</taxon>
        <taxon>Gammaproteobacteria</taxon>
        <taxon>Pseudomonadales</taxon>
        <taxon>Pseudomonadaceae</taxon>
        <taxon>Pseudomonas</taxon>
    </lineage>
</organism>
<keyword evidence="5" id="KW-0378">Hydrolase</keyword>
<evidence type="ECO:0000256" key="4">
    <source>
        <dbReference type="ARBA" id="ARBA00022679"/>
    </source>
</evidence>
<feature type="region of interest" description="Disordered" evidence="10">
    <location>
        <begin position="147"/>
        <end position="176"/>
    </location>
</feature>
<evidence type="ECO:0000256" key="7">
    <source>
        <dbReference type="ARBA" id="ARBA00022984"/>
    </source>
</evidence>
<keyword evidence="7 9" id="KW-0573">Peptidoglycan synthesis</keyword>
<dbReference type="STRING" id="1608994.TU86_15585"/>
<dbReference type="EMBL" id="JYLF01000006">
    <property type="protein sequence ID" value="KMN12891.1"/>
    <property type="molecule type" value="Genomic_DNA"/>
</dbReference>
<name>A0A0J6LEQ1_9PSED</name>
<dbReference type="AlphaFoldDB" id="A0A0J6LEQ1"/>
<comment type="similarity">
    <text evidence="2">Belongs to the YkuD family.</text>
</comment>
<protein>
    <submittedName>
        <fullName evidence="13">ErfK/YbiS/YcfS/YnhG family protein</fullName>
    </submittedName>
</protein>
<gene>
    <name evidence="13" type="ORF">TU86_15585</name>
</gene>
<dbReference type="InterPro" id="IPR050979">
    <property type="entry name" value="LD-transpeptidase"/>
</dbReference>
<dbReference type="InterPro" id="IPR038063">
    <property type="entry name" value="Transpep_catalytic_dom"/>
</dbReference>
<dbReference type="Pfam" id="PF03734">
    <property type="entry name" value="YkuD"/>
    <property type="match status" value="1"/>
</dbReference>
<evidence type="ECO:0000256" key="11">
    <source>
        <dbReference type="SAM" id="SignalP"/>
    </source>
</evidence>
<evidence type="ECO:0000259" key="12">
    <source>
        <dbReference type="PROSITE" id="PS52029"/>
    </source>
</evidence>
<dbReference type="CDD" id="cd16913">
    <property type="entry name" value="YkuD_like"/>
    <property type="match status" value="1"/>
</dbReference>
<keyword evidence="3" id="KW-0328">Glycosyltransferase</keyword>
<comment type="caution">
    <text evidence="13">The sequence shown here is derived from an EMBL/GenBank/DDBJ whole genome shotgun (WGS) entry which is preliminary data.</text>
</comment>
<feature type="active site" description="Nucleophile" evidence="9">
    <location>
        <position position="217"/>
    </location>
</feature>
<feature type="chain" id="PRO_5005277113" evidence="11">
    <location>
        <begin position="26"/>
        <end position="345"/>
    </location>
</feature>
<keyword evidence="4" id="KW-0808">Transferase</keyword>
<evidence type="ECO:0000256" key="2">
    <source>
        <dbReference type="ARBA" id="ARBA00005992"/>
    </source>
</evidence>
<dbReference type="PATRIC" id="fig|1608994.3.peg.3791"/>
<dbReference type="RefSeq" id="WP_048365225.1">
    <property type="nucleotide sequence ID" value="NZ_JYLF01000006.1"/>
</dbReference>
<accession>A0A0J6LEQ1</accession>
<evidence type="ECO:0000256" key="1">
    <source>
        <dbReference type="ARBA" id="ARBA00004752"/>
    </source>
</evidence>
<dbReference type="GO" id="GO:0005576">
    <property type="term" value="C:extracellular region"/>
    <property type="evidence" value="ECO:0007669"/>
    <property type="project" value="TreeGrafter"/>
</dbReference>
<sequence length="345" mass="37472">MLSRLPAVTRYLSVAALCVAGPVSALEFPLPPPGDDVVGEVQIIQGRYEDSFADLGNEYELGYSEMIAANPGVDAWLPVKKNLDGTIVDTNIVLPTQFILPPGKREGIVINLAEYRLYYFPKDQNKVYTFPLGIGREGWGSPLGQTKITAKTPNPTWTPPASIKAEHAKNGDPLPNVVPAGPDNPLGPFKFTLGMPGYLIHGSNAKFGIGTGTSHGCFRMLNKNVLEMSQMVPVGTPVRIINEPYKIGFNNGRVYLEVHEPLNVKDGSLVAKSDKSHLTPEDLQNKYAGFINFLLKHKELENSIQIDKDKAFAVVGAETGIPQEIGVTTTVMPSADEGQSLDYVQ</sequence>
<dbReference type="UniPathway" id="UPA00219"/>
<evidence type="ECO:0000256" key="8">
    <source>
        <dbReference type="ARBA" id="ARBA00023316"/>
    </source>
</evidence>
<dbReference type="GO" id="GO:0071972">
    <property type="term" value="F:peptidoglycan L,D-transpeptidase activity"/>
    <property type="evidence" value="ECO:0007669"/>
    <property type="project" value="TreeGrafter"/>
</dbReference>
<dbReference type="Proteomes" id="UP000036325">
    <property type="component" value="Unassembled WGS sequence"/>
</dbReference>
<reference evidence="13 14" key="1">
    <citation type="submission" date="2015-02" db="EMBL/GenBank/DDBJ databases">
        <title>Pseudomonas helleri sp. nov. and Pseudomonas weihenstephanensis sp. nov., isolated from raw cows milk.</title>
        <authorList>
            <person name="von Neubeck M."/>
            <person name="Huptas C."/>
            <person name="Wenning M."/>
            <person name="Scherer S."/>
        </authorList>
    </citation>
    <scope>NUCLEOTIDE SEQUENCE [LARGE SCALE GENOMIC DNA]</scope>
    <source>
        <strain evidence="13 14">DSM 29166</strain>
    </source>
</reference>
<keyword evidence="8 9" id="KW-0961">Cell wall biogenesis/degradation</keyword>
<proteinExistence type="inferred from homology"/>
<dbReference type="GO" id="GO:0018104">
    <property type="term" value="P:peptidoglycan-protein cross-linking"/>
    <property type="evidence" value="ECO:0007669"/>
    <property type="project" value="TreeGrafter"/>
</dbReference>
<evidence type="ECO:0000256" key="6">
    <source>
        <dbReference type="ARBA" id="ARBA00022960"/>
    </source>
</evidence>
<evidence type="ECO:0000313" key="13">
    <source>
        <dbReference type="EMBL" id="KMN12891.1"/>
    </source>
</evidence>
<dbReference type="PANTHER" id="PTHR30582:SF24">
    <property type="entry name" value="L,D-TRANSPEPTIDASE ERFK_SRFK-RELATED"/>
    <property type="match status" value="1"/>
</dbReference>
<dbReference type="GO" id="GO:0016757">
    <property type="term" value="F:glycosyltransferase activity"/>
    <property type="evidence" value="ECO:0007669"/>
    <property type="project" value="UniProtKB-KW"/>
</dbReference>
<feature type="domain" description="L,D-TPase catalytic" evidence="12">
    <location>
        <begin position="106"/>
        <end position="241"/>
    </location>
</feature>
<feature type="active site" description="Proton donor/acceptor" evidence="9">
    <location>
        <position position="201"/>
    </location>
</feature>
<evidence type="ECO:0000256" key="9">
    <source>
        <dbReference type="PROSITE-ProRule" id="PRU01373"/>
    </source>
</evidence>
<evidence type="ECO:0000313" key="14">
    <source>
        <dbReference type="Proteomes" id="UP000036325"/>
    </source>
</evidence>
<feature type="signal peptide" evidence="11">
    <location>
        <begin position="1"/>
        <end position="25"/>
    </location>
</feature>
<comment type="pathway">
    <text evidence="1 9">Cell wall biogenesis; peptidoglycan biosynthesis.</text>
</comment>
<dbReference type="Gene3D" id="2.40.440.10">
    <property type="entry name" value="L,D-transpeptidase catalytic domain-like"/>
    <property type="match status" value="1"/>
</dbReference>
<evidence type="ECO:0000256" key="5">
    <source>
        <dbReference type="ARBA" id="ARBA00022801"/>
    </source>
</evidence>